<keyword evidence="1" id="KW-0812">Transmembrane</keyword>
<evidence type="ECO:0000256" key="1">
    <source>
        <dbReference type="SAM" id="Phobius"/>
    </source>
</evidence>
<dbReference type="PANTHER" id="PTHR30383">
    <property type="entry name" value="THIOESTERASE 1/PROTEASE 1/LYSOPHOSPHOLIPASE L1"/>
    <property type="match status" value="1"/>
</dbReference>
<dbReference type="SUPFAM" id="SSF52266">
    <property type="entry name" value="SGNH hydrolase"/>
    <property type="match status" value="1"/>
</dbReference>
<name>A0ABU4S848_9GAMM</name>
<evidence type="ECO:0000313" key="2">
    <source>
        <dbReference type="EMBL" id="MDX7986962.1"/>
    </source>
</evidence>
<gene>
    <name evidence="2" type="ORF">FE392_06400</name>
</gene>
<dbReference type="Pfam" id="PF04311">
    <property type="entry name" value="DUF459"/>
    <property type="match status" value="1"/>
</dbReference>
<organism evidence="2 3">
    <name type="scientific">Xenorhabdus santafensis</name>
    <dbReference type="NCBI Taxonomy" id="2582833"/>
    <lineage>
        <taxon>Bacteria</taxon>
        <taxon>Pseudomonadati</taxon>
        <taxon>Pseudomonadota</taxon>
        <taxon>Gammaproteobacteria</taxon>
        <taxon>Enterobacterales</taxon>
        <taxon>Morganellaceae</taxon>
        <taxon>Xenorhabdus</taxon>
    </lineage>
</organism>
<dbReference type="CDD" id="cd01829">
    <property type="entry name" value="SGNH_hydrolase_peri2"/>
    <property type="match status" value="1"/>
</dbReference>
<dbReference type="InterPro" id="IPR051532">
    <property type="entry name" value="Ester_Hydrolysis_Enzymes"/>
</dbReference>
<sequence length="389" mass="44464">MPTSEYISNLKKVGQIIFAVILTTVMLVWLNQNSLDNFWQQKYHRNSPWTFLKGEPLWDLGHNVQQGTTAAGEIFMAYAKGKYQDSPVDAMQTQSMQAEQTGNNDNNRMVFHPDFQIGLRFLEGYVYPIENLSVTFPELLQKDIKLVRAPSYQHDLIQSANFDVIQKTHINLSAKDKVLFVGDSMMQGVAPLLKRQLSQEYGISSINLSKQSTGLSYPSFFDWPKTISDTLKTHTDIKLIVVFLGPNDPWDMPAKRGGPYLKFSSDDWEAVYRQRIETILHNARQNQVDVIWVGPPNMRKKKLSSSMAYLNKLYQTEVEKMGEIYVSVNDMFKYQSDNYSDYIGDGSSTIKIRSGDGIHFSLKGQQTISNHLFSLIKFIQEPVKENATI</sequence>
<dbReference type="RefSeq" id="WP_319929393.1">
    <property type="nucleotide sequence ID" value="NZ_VCDN01000019.1"/>
</dbReference>
<evidence type="ECO:0000313" key="3">
    <source>
        <dbReference type="Proteomes" id="UP001271890"/>
    </source>
</evidence>
<reference evidence="3" key="1">
    <citation type="journal article" date="2024" name="Toxins">
        <title>Genome Sequence Analysis of Native Xenorhabdus Strains Isolated from Entomopathogenic Nematodes in Argentina.</title>
        <authorList>
            <person name="Palma L."/>
            <person name="Frizzo L."/>
            <person name="Kaiser S."/>
            <person name="Berry C."/>
            <person name="Caballero P."/>
            <person name="Bode H.B."/>
            <person name="Del Valle E.E."/>
        </authorList>
    </citation>
    <scope>NUCLEOTIDE SEQUENCE [LARGE SCALE GENOMIC DNA]</scope>
    <source>
        <strain evidence="3">12</strain>
    </source>
</reference>
<comment type="caution">
    <text evidence="2">The sequence shown here is derived from an EMBL/GenBank/DDBJ whole genome shotgun (WGS) entry which is preliminary data.</text>
</comment>
<dbReference type="InterPro" id="IPR007407">
    <property type="entry name" value="DUF459"/>
</dbReference>
<proteinExistence type="predicted"/>
<dbReference type="EMBL" id="VCDN01000019">
    <property type="protein sequence ID" value="MDX7986962.1"/>
    <property type="molecule type" value="Genomic_DNA"/>
</dbReference>
<feature type="transmembrane region" description="Helical" evidence="1">
    <location>
        <begin position="12"/>
        <end position="30"/>
    </location>
</feature>
<keyword evidence="1" id="KW-0472">Membrane</keyword>
<keyword evidence="3" id="KW-1185">Reference proteome</keyword>
<keyword evidence="1" id="KW-1133">Transmembrane helix</keyword>
<dbReference type="InterPro" id="IPR036514">
    <property type="entry name" value="SGNH_hydro_sf"/>
</dbReference>
<accession>A0ABU4S848</accession>
<protein>
    <submittedName>
        <fullName evidence="2">DUF459 domain-containing protein</fullName>
    </submittedName>
</protein>
<dbReference type="Proteomes" id="UP001271890">
    <property type="component" value="Unassembled WGS sequence"/>
</dbReference>
<dbReference type="Gene3D" id="3.40.50.1110">
    <property type="entry name" value="SGNH hydrolase"/>
    <property type="match status" value="1"/>
</dbReference>
<dbReference type="PANTHER" id="PTHR30383:SF24">
    <property type="entry name" value="THIOESTERASE 1_PROTEASE 1_LYSOPHOSPHOLIPASE L1"/>
    <property type="match status" value="1"/>
</dbReference>